<dbReference type="OrthoDB" id="3214149at2759"/>
<evidence type="ECO:0000256" key="8">
    <source>
        <dbReference type="ARBA" id="ARBA00023242"/>
    </source>
</evidence>
<dbReference type="GO" id="GO:0005634">
    <property type="term" value="C:nucleus"/>
    <property type="evidence" value="ECO:0007669"/>
    <property type="project" value="UniProtKB-SubCell"/>
</dbReference>
<protein>
    <submittedName>
        <fullName evidence="12">Zinc finger protein ZIC 4</fullName>
    </submittedName>
</protein>
<dbReference type="FunFam" id="3.30.160.60:FF:000041">
    <property type="entry name" value="Zinc finger protein ZIC 1"/>
    <property type="match status" value="1"/>
</dbReference>
<organism evidence="12 13">
    <name type="scientific">Stylophora pistillata</name>
    <name type="common">Smooth cauliflower coral</name>
    <dbReference type="NCBI Taxonomy" id="50429"/>
    <lineage>
        <taxon>Eukaryota</taxon>
        <taxon>Metazoa</taxon>
        <taxon>Cnidaria</taxon>
        <taxon>Anthozoa</taxon>
        <taxon>Hexacorallia</taxon>
        <taxon>Scleractinia</taxon>
        <taxon>Astrocoeniina</taxon>
        <taxon>Pocilloporidae</taxon>
        <taxon>Stylophora</taxon>
    </lineage>
</organism>
<dbReference type="GO" id="GO:0000981">
    <property type="term" value="F:DNA-binding transcription factor activity, RNA polymerase II-specific"/>
    <property type="evidence" value="ECO:0007669"/>
    <property type="project" value="TreeGrafter"/>
</dbReference>
<keyword evidence="6" id="KW-0862">Zinc</keyword>
<dbReference type="FunFam" id="3.30.160.60:FF:000039">
    <property type="entry name" value="Zinc finger protein ZIC 1"/>
    <property type="match status" value="1"/>
</dbReference>
<dbReference type="PROSITE" id="PS00028">
    <property type="entry name" value="ZINC_FINGER_C2H2_1"/>
    <property type="match status" value="3"/>
</dbReference>
<evidence type="ECO:0000256" key="5">
    <source>
        <dbReference type="ARBA" id="ARBA00022771"/>
    </source>
</evidence>
<dbReference type="Proteomes" id="UP000225706">
    <property type="component" value="Unassembled WGS sequence"/>
</dbReference>
<evidence type="ECO:0000256" key="4">
    <source>
        <dbReference type="ARBA" id="ARBA00022737"/>
    </source>
</evidence>
<proteinExistence type="inferred from homology"/>
<accession>A0A2B4SJ06</accession>
<dbReference type="FunFam" id="3.30.160.60:FF:000035">
    <property type="entry name" value="Zinc finger protein ZIC 1"/>
    <property type="match status" value="1"/>
</dbReference>
<reference evidence="13" key="1">
    <citation type="journal article" date="2017" name="bioRxiv">
        <title>Comparative analysis of the genomes of Stylophora pistillata and Acropora digitifera provides evidence for extensive differences between species of corals.</title>
        <authorList>
            <person name="Voolstra C.R."/>
            <person name="Li Y."/>
            <person name="Liew Y.J."/>
            <person name="Baumgarten S."/>
            <person name="Zoccola D."/>
            <person name="Flot J.-F."/>
            <person name="Tambutte S."/>
            <person name="Allemand D."/>
            <person name="Aranda M."/>
        </authorList>
    </citation>
    <scope>NUCLEOTIDE SEQUENCE [LARGE SCALE GENOMIC DNA]</scope>
</reference>
<dbReference type="SUPFAM" id="SSF57667">
    <property type="entry name" value="beta-beta-alpha zinc fingers"/>
    <property type="match status" value="2"/>
</dbReference>
<dbReference type="Gene3D" id="3.30.160.60">
    <property type="entry name" value="Classic Zinc Finger"/>
    <property type="match status" value="4"/>
</dbReference>
<comment type="caution">
    <text evidence="12">The sequence shown here is derived from an EMBL/GenBank/DDBJ whole genome shotgun (WGS) entry which is preliminary data.</text>
</comment>
<comment type="subcellular location">
    <subcellularLocation>
        <location evidence="1">Nucleus</location>
    </subcellularLocation>
</comment>
<evidence type="ECO:0000313" key="12">
    <source>
        <dbReference type="EMBL" id="PFX29073.1"/>
    </source>
</evidence>
<dbReference type="InterPro" id="IPR043359">
    <property type="entry name" value="GLI-like"/>
</dbReference>
<dbReference type="Pfam" id="PF18366">
    <property type="entry name" value="zf_ZIC"/>
    <property type="match status" value="1"/>
</dbReference>
<evidence type="ECO:0000256" key="1">
    <source>
        <dbReference type="ARBA" id="ARBA00004123"/>
    </source>
</evidence>
<dbReference type="FunFam" id="3.30.160.60:FF:002540">
    <property type="entry name" value="Zinc finger protein Nv-ZicE"/>
    <property type="match status" value="1"/>
</dbReference>
<feature type="domain" description="C2H2-type" evidence="11">
    <location>
        <begin position="368"/>
        <end position="392"/>
    </location>
</feature>
<feature type="region of interest" description="Disordered" evidence="10">
    <location>
        <begin position="389"/>
        <end position="449"/>
    </location>
</feature>
<evidence type="ECO:0000256" key="3">
    <source>
        <dbReference type="ARBA" id="ARBA00022723"/>
    </source>
</evidence>
<keyword evidence="13" id="KW-1185">Reference proteome</keyword>
<keyword evidence="3" id="KW-0479">Metal-binding</keyword>
<keyword evidence="7" id="KW-0238">DNA-binding</keyword>
<dbReference type="PROSITE" id="PS50157">
    <property type="entry name" value="ZINC_FINGER_C2H2_2"/>
    <property type="match status" value="4"/>
</dbReference>
<feature type="domain" description="C2H2-type" evidence="11">
    <location>
        <begin position="308"/>
        <end position="337"/>
    </location>
</feature>
<evidence type="ECO:0000313" key="13">
    <source>
        <dbReference type="Proteomes" id="UP000225706"/>
    </source>
</evidence>
<dbReference type="Pfam" id="PF00096">
    <property type="entry name" value="zf-C2H2"/>
    <property type="match status" value="2"/>
</dbReference>
<dbReference type="AlphaFoldDB" id="A0A2B4SJ06"/>
<evidence type="ECO:0000256" key="6">
    <source>
        <dbReference type="ARBA" id="ARBA00022833"/>
    </source>
</evidence>
<dbReference type="Pfam" id="PF23561">
    <property type="entry name" value="zf-C2H2_15"/>
    <property type="match status" value="1"/>
</dbReference>
<keyword evidence="5 9" id="KW-0863">Zinc-finger</keyword>
<keyword evidence="8" id="KW-0539">Nucleus</keyword>
<evidence type="ECO:0000259" key="11">
    <source>
        <dbReference type="PROSITE" id="PS50157"/>
    </source>
</evidence>
<dbReference type="GO" id="GO:0008270">
    <property type="term" value="F:zinc ion binding"/>
    <property type="evidence" value="ECO:0007669"/>
    <property type="project" value="UniProtKB-KW"/>
</dbReference>
<feature type="compositionally biased region" description="Low complexity" evidence="10">
    <location>
        <begin position="424"/>
        <end position="437"/>
    </location>
</feature>
<feature type="domain" description="C2H2-type" evidence="11">
    <location>
        <begin position="338"/>
        <end position="367"/>
    </location>
</feature>
<feature type="domain" description="C2H2-type" evidence="11">
    <location>
        <begin position="280"/>
        <end position="307"/>
    </location>
</feature>
<evidence type="ECO:0000256" key="2">
    <source>
        <dbReference type="ARBA" id="ARBA00010831"/>
    </source>
</evidence>
<keyword evidence="4" id="KW-0677">Repeat</keyword>
<dbReference type="InterPro" id="IPR013087">
    <property type="entry name" value="Znf_C2H2_type"/>
</dbReference>
<evidence type="ECO:0000256" key="7">
    <source>
        <dbReference type="ARBA" id="ARBA00023125"/>
    </source>
</evidence>
<evidence type="ECO:0000256" key="10">
    <source>
        <dbReference type="SAM" id="MobiDB-lite"/>
    </source>
</evidence>
<dbReference type="SMART" id="SM00355">
    <property type="entry name" value="ZnF_C2H2"/>
    <property type="match status" value="5"/>
</dbReference>
<comment type="similarity">
    <text evidence="2">Belongs to the GLI C2H2-type zinc-finger protein family.</text>
</comment>
<dbReference type="PANTHER" id="PTHR45718">
    <property type="entry name" value="TRANSCRIPTIONAL ACTIVATOR CUBITUS INTERRUPTUS"/>
    <property type="match status" value="1"/>
</dbReference>
<dbReference type="InterPro" id="IPR056436">
    <property type="entry name" value="Znf-C2H2_ZIC1-5/GLI1-3-like"/>
</dbReference>
<sequence length="449" mass="50482">MDFRESVDVFCIRLKYSKSASVGHPTVADFIEPVKDSPYVGNSFMEPSHGMLARTAFSLAHRIPEPIADTKAVFSSQATGYPFTPHTSQGRPACAAQNLSNRGYPLHRQDHLTSSGSLAHGPHGHSLYDPVAPGAGRFPQCQGPSIHSNFSPLALHQARPDIKQHNFYPTMNGPPDPETSQRPAFAFPPPGDMYSRVDMYSQSPYSYDHHRPLNYAQVHFSQFMSQPPNKIMTCEWIDPQNYPKNKICGKQYTSIHEIVRHINDEHVSQNDSPLHVCFWRNCGRNGLPFKAKYKLVNHIRVHTGEKPFPCPFPGCGKLFARSENLKIHKRTHTGEKPFVCEFPGCDRRFANSSDRKKHSHVHTSDKPYNCKYQGCNKSYTHPSSLRKHMKLHGISPSPPPLIDSSGQDRSHLSTPSPPEHIRLSISSSNSQSCSSSQSEREVNTNWYSC</sequence>
<evidence type="ECO:0000256" key="9">
    <source>
        <dbReference type="PROSITE-ProRule" id="PRU00042"/>
    </source>
</evidence>
<dbReference type="EMBL" id="LSMT01000072">
    <property type="protein sequence ID" value="PFX29073.1"/>
    <property type="molecule type" value="Genomic_DNA"/>
</dbReference>
<dbReference type="InterPro" id="IPR036236">
    <property type="entry name" value="Znf_C2H2_sf"/>
</dbReference>
<dbReference type="GO" id="GO:0000978">
    <property type="term" value="F:RNA polymerase II cis-regulatory region sequence-specific DNA binding"/>
    <property type="evidence" value="ECO:0007669"/>
    <property type="project" value="TreeGrafter"/>
</dbReference>
<gene>
    <name evidence="12" type="primary">zic4</name>
    <name evidence="12" type="ORF">AWC38_SpisGene6227</name>
</gene>
<name>A0A2B4SJ06_STYPI</name>
<dbReference type="PANTHER" id="PTHR45718:SF8">
    <property type="entry name" value="GLIS FAMILY ZINC FINGER 2"/>
    <property type="match status" value="1"/>
</dbReference>
<dbReference type="InterPro" id="IPR041643">
    <property type="entry name" value="Znf_ZIC"/>
</dbReference>